<dbReference type="OrthoDB" id="9792139at2"/>
<dbReference type="InterPro" id="IPR012944">
    <property type="entry name" value="SusD_RagB_dom"/>
</dbReference>
<dbReference type="InterPro" id="IPR011990">
    <property type="entry name" value="TPR-like_helical_dom_sf"/>
</dbReference>
<evidence type="ECO:0000313" key="8">
    <source>
        <dbReference type="EMBL" id="RCR71619.1"/>
    </source>
</evidence>
<keyword evidence="5" id="KW-0998">Cell outer membrane</keyword>
<reference evidence="8 9" key="1">
    <citation type="submission" date="2018-07" db="EMBL/GenBank/DDBJ databases">
        <title>Genome analysis of Larkinella rosea.</title>
        <authorList>
            <person name="Zhou Z."/>
            <person name="Wang G."/>
        </authorList>
    </citation>
    <scope>NUCLEOTIDE SEQUENCE [LARGE SCALE GENOMIC DNA]</scope>
    <source>
        <strain evidence="9">zzj9</strain>
    </source>
</reference>
<evidence type="ECO:0000259" key="7">
    <source>
        <dbReference type="Pfam" id="PF14322"/>
    </source>
</evidence>
<evidence type="ECO:0000256" key="2">
    <source>
        <dbReference type="ARBA" id="ARBA00006275"/>
    </source>
</evidence>
<dbReference type="RefSeq" id="WP_114404152.1">
    <property type="nucleotide sequence ID" value="NZ_QOWE01000001.1"/>
</dbReference>
<dbReference type="EMBL" id="QOWE01000001">
    <property type="protein sequence ID" value="RCR71619.1"/>
    <property type="molecule type" value="Genomic_DNA"/>
</dbReference>
<dbReference type="InterPro" id="IPR033985">
    <property type="entry name" value="SusD-like_N"/>
</dbReference>
<accession>A0A368JVD1</accession>
<name>A0A368JVD1_9BACT</name>
<feature type="domain" description="RagB/SusD" evidence="6">
    <location>
        <begin position="339"/>
        <end position="484"/>
    </location>
</feature>
<dbReference type="Pfam" id="PF07980">
    <property type="entry name" value="SusD_RagB"/>
    <property type="match status" value="1"/>
</dbReference>
<dbReference type="SUPFAM" id="SSF48452">
    <property type="entry name" value="TPR-like"/>
    <property type="match status" value="1"/>
</dbReference>
<comment type="similarity">
    <text evidence="2">Belongs to the SusD family.</text>
</comment>
<dbReference type="AlphaFoldDB" id="A0A368JVD1"/>
<keyword evidence="3" id="KW-0732">Signal</keyword>
<dbReference type="Pfam" id="PF14322">
    <property type="entry name" value="SusD-like_3"/>
    <property type="match status" value="1"/>
</dbReference>
<evidence type="ECO:0000256" key="4">
    <source>
        <dbReference type="ARBA" id="ARBA00023136"/>
    </source>
</evidence>
<keyword evidence="9" id="KW-1185">Reference proteome</keyword>
<comment type="subcellular location">
    <subcellularLocation>
        <location evidence="1">Cell outer membrane</location>
    </subcellularLocation>
</comment>
<evidence type="ECO:0000256" key="5">
    <source>
        <dbReference type="ARBA" id="ARBA00023237"/>
    </source>
</evidence>
<organism evidence="8 9">
    <name type="scientific">Larkinella punicea</name>
    <dbReference type="NCBI Taxonomy" id="2315727"/>
    <lineage>
        <taxon>Bacteria</taxon>
        <taxon>Pseudomonadati</taxon>
        <taxon>Bacteroidota</taxon>
        <taxon>Cytophagia</taxon>
        <taxon>Cytophagales</taxon>
        <taxon>Spirosomataceae</taxon>
        <taxon>Larkinella</taxon>
    </lineage>
</organism>
<evidence type="ECO:0000313" key="9">
    <source>
        <dbReference type="Proteomes" id="UP000253383"/>
    </source>
</evidence>
<sequence>MKPRILHKLSTILAVFLVMISNTSCKEFLELQPQNQINDESFYRTAADFESSLLGVFSSFKGFHTGNLHYINELATDNAELQWLAPTAAEVEFDDNSVTAANATVLATWNVGLYTIARCNTILNRIKGASFDPVTRDRIIGETRFFRAWSYFYLVQLFGRVPVTDVEFRSPGNIAATDLSLKPQEEVYKTIIDDLISAESLMPATLNADKGRVSRGTVKTLLGKVYLTKKDYALAAAKLKEVIDEKQYALLPDYKTLVVKGNNNLAESIFEIKFVSGSNLGNLYSVQFTPALSNMLLFPNNQSGGGRMVPTLNSFNAFEKADRRKAASVHDTITLLGGTKVYSRYGLKFVDFSAINVSDGNVTYPVSRFSDVLLMYAEALNEQDKTADALPYINQVRKRAGLSDLTGLDKPAVRLALEKERKVEFLFEGQRWFDLVRTGRAIEVMNAHFASKGINFKMTENELLMPIPLREIDLNPALTQNPGY</sequence>
<protein>
    <submittedName>
        <fullName evidence="8">RagB/SusD family nutrient uptake outer membrane protein</fullName>
    </submittedName>
</protein>
<dbReference type="GO" id="GO:0009279">
    <property type="term" value="C:cell outer membrane"/>
    <property type="evidence" value="ECO:0007669"/>
    <property type="project" value="UniProtKB-SubCell"/>
</dbReference>
<gene>
    <name evidence="8" type="ORF">DUE52_01475</name>
</gene>
<evidence type="ECO:0000256" key="3">
    <source>
        <dbReference type="ARBA" id="ARBA00022729"/>
    </source>
</evidence>
<evidence type="ECO:0000256" key="1">
    <source>
        <dbReference type="ARBA" id="ARBA00004442"/>
    </source>
</evidence>
<dbReference type="Gene3D" id="1.25.40.390">
    <property type="match status" value="1"/>
</dbReference>
<keyword evidence="4" id="KW-0472">Membrane</keyword>
<proteinExistence type="inferred from homology"/>
<evidence type="ECO:0000259" key="6">
    <source>
        <dbReference type="Pfam" id="PF07980"/>
    </source>
</evidence>
<dbReference type="Proteomes" id="UP000253383">
    <property type="component" value="Unassembled WGS sequence"/>
</dbReference>
<dbReference type="CDD" id="cd08977">
    <property type="entry name" value="SusD"/>
    <property type="match status" value="1"/>
</dbReference>
<feature type="domain" description="SusD-like N-terminal" evidence="7">
    <location>
        <begin position="27"/>
        <end position="227"/>
    </location>
</feature>
<comment type="caution">
    <text evidence="8">The sequence shown here is derived from an EMBL/GenBank/DDBJ whole genome shotgun (WGS) entry which is preliminary data.</text>
</comment>